<dbReference type="InterPro" id="IPR011701">
    <property type="entry name" value="MFS"/>
</dbReference>
<dbReference type="GeneID" id="89531057"/>
<evidence type="ECO:0000256" key="9">
    <source>
        <dbReference type="SAM" id="Phobius"/>
    </source>
</evidence>
<dbReference type="Pfam" id="PF07690">
    <property type="entry name" value="MFS_1"/>
    <property type="match status" value="1"/>
</dbReference>
<feature type="transmembrane region" description="Helical" evidence="9">
    <location>
        <begin position="68"/>
        <end position="89"/>
    </location>
</feature>
<dbReference type="SUPFAM" id="SSF103473">
    <property type="entry name" value="MFS general substrate transporter"/>
    <property type="match status" value="1"/>
</dbReference>
<feature type="transmembrane region" description="Helical" evidence="9">
    <location>
        <begin position="96"/>
        <end position="119"/>
    </location>
</feature>
<dbReference type="AlphaFoldDB" id="A0A4R3ZNI9"/>
<dbReference type="PRINTS" id="PR01036">
    <property type="entry name" value="TCRTETB"/>
</dbReference>
<protein>
    <submittedName>
        <fullName evidence="11">DHA2 family lincomycin resistance protein-like MFS transporter</fullName>
    </submittedName>
</protein>
<dbReference type="PROSITE" id="PS50850">
    <property type="entry name" value="MFS"/>
    <property type="match status" value="1"/>
</dbReference>
<dbReference type="Gene3D" id="1.20.1250.20">
    <property type="entry name" value="MFS general substrate transporter like domains"/>
    <property type="match status" value="1"/>
</dbReference>
<keyword evidence="4" id="KW-1003">Cell membrane</keyword>
<evidence type="ECO:0000256" key="2">
    <source>
        <dbReference type="ARBA" id="ARBA00008537"/>
    </source>
</evidence>
<feature type="transmembrane region" description="Helical" evidence="9">
    <location>
        <begin position="250"/>
        <end position="268"/>
    </location>
</feature>
<feature type="transmembrane region" description="Helical" evidence="9">
    <location>
        <begin position="462"/>
        <end position="480"/>
    </location>
</feature>
<evidence type="ECO:0000259" key="10">
    <source>
        <dbReference type="PROSITE" id="PS50850"/>
    </source>
</evidence>
<dbReference type="PANTHER" id="PTHR42718:SF9">
    <property type="entry name" value="MAJOR FACILITATOR SUPERFAMILY MULTIDRUG TRANSPORTER MFSC"/>
    <property type="match status" value="1"/>
</dbReference>
<keyword evidence="5 9" id="KW-0812">Transmembrane</keyword>
<comment type="subcellular location">
    <subcellularLocation>
        <location evidence="1">Cell membrane</location>
        <topology evidence="1">Multi-pass membrane protein</topology>
    </subcellularLocation>
</comment>
<evidence type="ECO:0000256" key="5">
    <source>
        <dbReference type="ARBA" id="ARBA00022692"/>
    </source>
</evidence>
<dbReference type="Proteomes" id="UP000295805">
    <property type="component" value="Unassembled WGS sequence"/>
</dbReference>
<evidence type="ECO:0000256" key="6">
    <source>
        <dbReference type="ARBA" id="ARBA00022989"/>
    </source>
</evidence>
<dbReference type="InterPro" id="IPR036259">
    <property type="entry name" value="MFS_trans_sf"/>
</dbReference>
<feature type="transmembrane region" description="Helical" evidence="9">
    <location>
        <begin position="217"/>
        <end position="238"/>
    </location>
</feature>
<feature type="transmembrane region" description="Helical" evidence="9">
    <location>
        <begin position="319"/>
        <end position="340"/>
    </location>
</feature>
<comment type="similarity">
    <text evidence="2">Belongs to the major facilitator superfamily. EmrB family.</text>
</comment>
<feature type="transmembrane region" description="Helical" evidence="9">
    <location>
        <begin position="125"/>
        <end position="145"/>
    </location>
</feature>
<dbReference type="InterPro" id="IPR004638">
    <property type="entry name" value="EmrB-like"/>
</dbReference>
<evidence type="ECO:0000313" key="11">
    <source>
        <dbReference type="EMBL" id="TCW19345.1"/>
    </source>
</evidence>
<evidence type="ECO:0000256" key="4">
    <source>
        <dbReference type="ARBA" id="ARBA00022475"/>
    </source>
</evidence>
<dbReference type="GO" id="GO:0022857">
    <property type="term" value="F:transmembrane transporter activity"/>
    <property type="evidence" value="ECO:0007669"/>
    <property type="project" value="InterPro"/>
</dbReference>
<feature type="transmembrane region" description="Helical" evidence="9">
    <location>
        <begin position="424"/>
        <end position="442"/>
    </location>
</feature>
<feature type="domain" description="Major facilitator superfamily (MFS) profile" evidence="10">
    <location>
        <begin position="30"/>
        <end position="485"/>
    </location>
</feature>
<dbReference type="EMBL" id="SMCX01000041">
    <property type="protein sequence ID" value="TCW19345.1"/>
    <property type="molecule type" value="Genomic_DNA"/>
</dbReference>
<sequence length="497" mass="51469">MTSEVSANPNAAAPTAPEASPPLPAATVRLVALLVGAAFVVILNETIMSVALPELMVEFAVTAATAQWLTTAFMLTMAVVIPFTGWLLVRLPLRIVFVIAMSTFTGGTLFASLAVVFPMLVAGRVVQAVGTAIMIPLLMTTVLNVVPADRRGRTMGVISIVIAVAPAIGPTVGGLVLEVLSWRWMFWSVLPIGIVALVAGAVLIRNVTEPRPIPLDVLSGVLSAIGFAGLIFGLSSIGEAASGNALISPWIPVGIGAVALAVFVWRQLALKDFALLDVRAFRFGAFTVSLVLMLVSMMSLFGTLILLPMYMQQVLGTSTLSSGLALLPGGLIMGVLGWFVGRAFDRIGPRPLIIPGSILASAGLWGMFTTFSDDSSLALVMTWHIVLSVGLAFLFSPLMTSALGSLPPHLYSHGSALLNTLQQVAAAAGTALFITVMTLGIVSGAESGLGDAAAQMTGVHNALLLGAVISLIPVIGVFFVRNSAQTEGPATAPASAH</sequence>
<feature type="compositionally biased region" description="Low complexity" evidence="8">
    <location>
        <begin position="1"/>
        <end position="18"/>
    </location>
</feature>
<organism evidence="11 12">
    <name type="scientific">Dietzia cinnamea</name>
    <dbReference type="NCBI Taxonomy" id="321318"/>
    <lineage>
        <taxon>Bacteria</taxon>
        <taxon>Bacillati</taxon>
        <taxon>Actinomycetota</taxon>
        <taxon>Actinomycetes</taxon>
        <taxon>Mycobacteriales</taxon>
        <taxon>Dietziaceae</taxon>
        <taxon>Dietzia</taxon>
    </lineage>
</organism>
<comment type="caution">
    <text evidence="11">The sequence shown here is derived from an EMBL/GenBank/DDBJ whole genome shotgun (WGS) entry which is preliminary data.</text>
</comment>
<dbReference type="InterPro" id="IPR020846">
    <property type="entry name" value="MFS_dom"/>
</dbReference>
<dbReference type="CDD" id="cd17503">
    <property type="entry name" value="MFS_LmrB_MDR_like"/>
    <property type="match status" value="1"/>
</dbReference>
<dbReference type="Gene3D" id="1.20.1720.10">
    <property type="entry name" value="Multidrug resistance protein D"/>
    <property type="match status" value="1"/>
</dbReference>
<keyword evidence="3" id="KW-0813">Transport</keyword>
<dbReference type="RefSeq" id="WP_131886615.1">
    <property type="nucleotide sequence ID" value="NZ_CP143053.1"/>
</dbReference>
<keyword evidence="6 9" id="KW-1133">Transmembrane helix</keyword>
<feature type="transmembrane region" description="Helical" evidence="9">
    <location>
        <begin position="280"/>
        <end position="307"/>
    </location>
</feature>
<gene>
    <name evidence="11" type="ORF">EDD19_1412</name>
</gene>
<dbReference type="PANTHER" id="PTHR42718">
    <property type="entry name" value="MAJOR FACILITATOR SUPERFAMILY MULTIDRUG TRANSPORTER MFSC"/>
    <property type="match status" value="1"/>
</dbReference>
<keyword evidence="7 9" id="KW-0472">Membrane</keyword>
<evidence type="ECO:0000256" key="7">
    <source>
        <dbReference type="ARBA" id="ARBA00023136"/>
    </source>
</evidence>
<feature type="transmembrane region" description="Helical" evidence="9">
    <location>
        <begin position="157"/>
        <end position="178"/>
    </location>
</feature>
<evidence type="ECO:0000313" key="12">
    <source>
        <dbReference type="Proteomes" id="UP000295805"/>
    </source>
</evidence>
<feature type="region of interest" description="Disordered" evidence="8">
    <location>
        <begin position="1"/>
        <end position="20"/>
    </location>
</feature>
<dbReference type="NCBIfam" id="TIGR00711">
    <property type="entry name" value="efflux_EmrB"/>
    <property type="match status" value="1"/>
</dbReference>
<dbReference type="GO" id="GO:0005886">
    <property type="term" value="C:plasma membrane"/>
    <property type="evidence" value="ECO:0007669"/>
    <property type="project" value="UniProtKB-SubCell"/>
</dbReference>
<feature type="transmembrane region" description="Helical" evidence="9">
    <location>
        <begin position="383"/>
        <end position="403"/>
    </location>
</feature>
<proteinExistence type="inferred from homology"/>
<evidence type="ECO:0000256" key="8">
    <source>
        <dbReference type="SAM" id="MobiDB-lite"/>
    </source>
</evidence>
<feature type="transmembrane region" description="Helical" evidence="9">
    <location>
        <begin position="184"/>
        <end position="205"/>
    </location>
</feature>
<feature type="transmembrane region" description="Helical" evidence="9">
    <location>
        <begin position="352"/>
        <end position="371"/>
    </location>
</feature>
<accession>A0A4R3ZNI9</accession>
<name>A0A4R3ZNI9_9ACTN</name>
<reference evidence="11 12" key="1">
    <citation type="submission" date="2019-03" db="EMBL/GenBank/DDBJ databases">
        <title>Root nodule microbial communities of legume samples collected from USA, Mexico and Botswana.</title>
        <authorList>
            <person name="Hirsch A."/>
        </authorList>
    </citation>
    <scope>NUCLEOTIDE SEQUENCE [LARGE SCALE GENOMIC DNA]</scope>
    <source>
        <strain evidence="11 12">55</strain>
    </source>
</reference>
<evidence type="ECO:0000256" key="1">
    <source>
        <dbReference type="ARBA" id="ARBA00004651"/>
    </source>
</evidence>
<evidence type="ECO:0000256" key="3">
    <source>
        <dbReference type="ARBA" id="ARBA00022448"/>
    </source>
</evidence>
<feature type="transmembrane region" description="Helical" evidence="9">
    <location>
        <begin position="30"/>
        <end position="48"/>
    </location>
</feature>